<keyword evidence="3" id="KW-1185">Reference proteome</keyword>
<gene>
    <name evidence="2" type="ORF">PIB30_003496</name>
</gene>
<dbReference type="Proteomes" id="UP001341840">
    <property type="component" value="Unassembled WGS sequence"/>
</dbReference>
<reference evidence="2 3" key="1">
    <citation type="journal article" date="2023" name="Plants (Basel)">
        <title>Bridging the Gap: Combining Genomics and Transcriptomics Approaches to Understand Stylosanthes scabra, an Orphan Legume from the Brazilian Caatinga.</title>
        <authorList>
            <person name="Ferreira-Neto J.R.C."/>
            <person name="da Silva M.D."/>
            <person name="Binneck E."/>
            <person name="de Melo N.F."/>
            <person name="da Silva R.H."/>
            <person name="de Melo A.L.T.M."/>
            <person name="Pandolfi V."/>
            <person name="Bustamante F.O."/>
            <person name="Brasileiro-Vidal A.C."/>
            <person name="Benko-Iseppon A.M."/>
        </authorList>
    </citation>
    <scope>NUCLEOTIDE SEQUENCE [LARGE SCALE GENOMIC DNA]</scope>
    <source>
        <tissue evidence="2">Leaves</tissue>
    </source>
</reference>
<evidence type="ECO:0000313" key="2">
    <source>
        <dbReference type="EMBL" id="MED6167524.1"/>
    </source>
</evidence>
<evidence type="ECO:0000256" key="1">
    <source>
        <dbReference type="SAM" id="MobiDB-lite"/>
    </source>
</evidence>
<organism evidence="2 3">
    <name type="scientific">Stylosanthes scabra</name>
    <dbReference type="NCBI Taxonomy" id="79078"/>
    <lineage>
        <taxon>Eukaryota</taxon>
        <taxon>Viridiplantae</taxon>
        <taxon>Streptophyta</taxon>
        <taxon>Embryophyta</taxon>
        <taxon>Tracheophyta</taxon>
        <taxon>Spermatophyta</taxon>
        <taxon>Magnoliopsida</taxon>
        <taxon>eudicotyledons</taxon>
        <taxon>Gunneridae</taxon>
        <taxon>Pentapetalae</taxon>
        <taxon>rosids</taxon>
        <taxon>fabids</taxon>
        <taxon>Fabales</taxon>
        <taxon>Fabaceae</taxon>
        <taxon>Papilionoideae</taxon>
        <taxon>50 kb inversion clade</taxon>
        <taxon>dalbergioids sensu lato</taxon>
        <taxon>Dalbergieae</taxon>
        <taxon>Pterocarpus clade</taxon>
        <taxon>Stylosanthes</taxon>
    </lineage>
</organism>
<evidence type="ECO:0000313" key="3">
    <source>
        <dbReference type="Proteomes" id="UP001341840"/>
    </source>
</evidence>
<dbReference type="EMBL" id="JASCZI010151041">
    <property type="protein sequence ID" value="MED6167524.1"/>
    <property type="molecule type" value="Genomic_DNA"/>
</dbReference>
<sequence>MVRVYLHVVSRVGPNGVEFHAPGPVVLMMWPVETLSDLKKTVLRNMRLPKRTLIIRVTYRFFVLLPDISCRYKVFWLSNDKHVQAMFARHGRILADQLMDLCVQILDTWTAMPGSGPSNPAPKVEAPMTANSLDVVPPDEHIGETKSVGEDPGDTEGGRSGSGNNEFVSTTPVGTRFLLLAPLPVPDLSTVDSNYHTLDLDAMEDDRMTDTGGGGDNYNLDGGRVTSRTQGGEKVCQAARVHGTTDAQLDITVIVGYIMHIIKKIMAVRIEVLREVVQESYHFRPSYRMA</sequence>
<proteinExistence type="predicted"/>
<protein>
    <submittedName>
        <fullName evidence="2">Uncharacterized protein</fullName>
    </submittedName>
</protein>
<feature type="region of interest" description="Disordered" evidence="1">
    <location>
        <begin position="134"/>
        <end position="167"/>
    </location>
</feature>
<name>A0ABU6V2E7_9FABA</name>
<comment type="caution">
    <text evidence="2">The sequence shown here is derived from an EMBL/GenBank/DDBJ whole genome shotgun (WGS) entry which is preliminary data.</text>
</comment>
<accession>A0ABU6V2E7</accession>
<feature type="compositionally biased region" description="Basic and acidic residues" evidence="1">
    <location>
        <begin position="138"/>
        <end position="149"/>
    </location>
</feature>